<dbReference type="InterPro" id="IPR014757">
    <property type="entry name" value="Tscrpt_reg_IclR_C"/>
</dbReference>
<evidence type="ECO:0000256" key="3">
    <source>
        <dbReference type="ARBA" id="ARBA00023163"/>
    </source>
</evidence>
<dbReference type="Proteomes" id="UP000278746">
    <property type="component" value="Unassembled WGS sequence"/>
</dbReference>
<dbReference type="PANTHER" id="PTHR30136">
    <property type="entry name" value="HELIX-TURN-HELIX TRANSCRIPTIONAL REGULATOR, ICLR FAMILY"/>
    <property type="match status" value="1"/>
</dbReference>
<keyword evidence="2" id="KW-0238">DNA-binding</keyword>
<organism evidence="6 7">
    <name type="scientific">Alteribacter keqinensis</name>
    <dbReference type="NCBI Taxonomy" id="2483800"/>
    <lineage>
        <taxon>Bacteria</taxon>
        <taxon>Bacillati</taxon>
        <taxon>Bacillota</taxon>
        <taxon>Bacilli</taxon>
        <taxon>Bacillales</taxon>
        <taxon>Bacillaceae</taxon>
        <taxon>Alteribacter</taxon>
    </lineage>
</organism>
<evidence type="ECO:0000313" key="6">
    <source>
        <dbReference type="EMBL" id="RNA67067.1"/>
    </source>
</evidence>
<dbReference type="AlphaFoldDB" id="A0A3M7TPX8"/>
<dbReference type="InterPro" id="IPR050707">
    <property type="entry name" value="HTH_MetabolicPath_Reg"/>
</dbReference>
<dbReference type="InterPro" id="IPR036390">
    <property type="entry name" value="WH_DNA-bd_sf"/>
</dbReference>
<dbReference type="GO" id="GO:0003677">
    <property type="term" value="F:DNA binding"/>
    <property type="evidence" value="ECO:0007669"/>
    <property type="project" value="UniProtKB-KW"/>
</dbReference>
<keyword evidence="3" id="KW-0804">Transcription</keyword>
<evidence type="ECO:0000313" key="7">
    <source>
        <dbReference type="Proteomes" id="UP000278746"/>
    </source>
</evidence>
<dbReference type="GO" id="GO:0045892">
    <property type="term" value="P:negative regulation of DNA-templated transcription"/>
    <property type="evidence" value="ECO:0007669"/>
    <property type="project" value="TreeGrafter"/>
</dbReference>
<keyword evidence="7" id="KW-1185">Reference proteome</keyword>
<dbReference type="InterPro" id="IPR005471">
    <property type="entry name" value="Tscrpt_reg_IclR_N"/>
</dbReference>
<feature type="domain" description="HTH iclR-type" evidence="4">
    <location>
        <begin position="2"/>
        <end position="63"/>
    </location>
</feature>
<dbReference type="SUPFAM" id="SSF46785">
    <property type="entry name" value="Winged helix' DNA-binding domain"/>
    <property type="match status" value="1"/>
</dbReference>
<evidence type="ECO:0000259" key="5">
    <source>
        <dbReference type="PROSITE" id="PS51078"/>
    </source>
</evidence>
<dbReference type="PROSITE" id="PS51077">
    <property type="entry name" value="HTH_ICLR"/>
    <property type="match status" value="1"/>
</dbReference>
<dbReference type="SUPFAM" id="SSF55781">
    <property type="entry name" value="GAF domain-like"/>
    <property type="match status" value="1"/>
</dbReference>
<gene>
    <name evidence="6" type="ORF">EBO34_17915</name>
</gene>
<evidence type="ECO:0000256" key="2">
    <source>
        <dbReference type="ARBA" id="ARBA00023125"/>
    </source>
</evidence>
<dbReference type="PANTHER" id="PTHR30136:SF35">
    <property type="entry name" value="HTH-TYPE TRANSCRIPTIONAL REGULATOR RV1719"/>
    <property type="match status" value="1"/>
</dbReference>
<comment type="caution">
    <text evidence="6">The sequence shown here is derived from an EMBL/GenBank/DDBJ whole genome shotgun (WGS) entry which is preliminary data.</text>
</comment>
<dbReference type="InterPro" id="IPR029016">
    <property type="entry name" value="GAF-like_dom_sf"/>
</dbReference>
<dbReference type="Pfam" id="PF09339">
    <property type="entry name" value="HTH_IclR"/>
    <property type="match status" value="1"/>
</dbReference>
<dbReference type="OrthoDB" id="9778379at2"/>
<dbReference type="SMART" id="SM00346">
    <property type="entry name" value="HTH_ICLR"/>
    <property type="match status" value="1"/>
</dbReference>
<name>A0A3M7TPX8_9BACI</name>
<accession>A0A3M7TPX8</accession>
<dbReference type="EMBL" id="RHIB01000003">
    <property type="protein sequence ID" value="RNA67067.1"/>
    <property type="molecule type" value="Genomic_DNA"/>
</dbReference>
<feature type="domain" description="IclR-ED" evidence="5">
    <location>
        <begin position="64"/>
        <end position="245"/>
    </location>
</feature>
<protein>
    <submittedName>
        <fullName evidence="6">IclR family transcriptional regulator</fullName>
    </submittedName>
</protein>
<proteinExistence type="predicted"/>
<evidence type="ECO:0000259" key="4">
    <source>
        <dbReference type="PROSITE" id="PS51077"/>
    </source>
</evidence>
<dbReference type="Gene3D" id="3.30.450.40">
    <property type="match status" value="1"/>
</dbReference>
<dbReference type="GO" id="GO:0003700">
    <property type="term" value="F:DNA-binding transcription factor activity"/>
    <property type="evidence" value="ECO:0007669"/>
    <property type="project" value="TreeGrafter"/>
</dbReference>
<dbReference type="Pfam" id="PF01614">
    <property type="entry name" value="IclR_C"/>
    <property type="match status" value="1"/>
</dbReference>
<dbReference type="InterPro" id="IPR036388">
    <property type="entry name" value="WH-like_DNA-bd_sf"/>
</dbReference>
<dbReference type="PROSITE" id="PS51078">
    <property type="entry name" value="ICLR_ED"/>
    <property type="match status" value="1"/>
</dbReference>
<evidence type="ECO:0000256" key="1">
    <source>
        <dbReference type="ARBA" id="ARBA00023015"/>
    </source>
</evidence>
<keyword evidence="1" id="KW-0805">Transcription regulation</keyword>
<sequence>MISSVQKITRILDCFTNEKPVLGNQEIAEMLEMNVSTVHHLVKTLCAEGLLIQDNKKKYRLGWKLLEWSNHVMYQQDIYNEAIPLVEGLINKYNGTVHIGMFDAGEVRFVLKVAAKGSVAVPTYVGAKKPAYCTSTGKILLSFNPSYIQPTISKGLTQRAANTITCVKKFRQELKEIRKQGYSISNNENELGLYGIAAPIQSYTGQTVAALNMVGPVSYMEGRHRNEIIQSVKGTAQSISKELGYINSI</sequence>
<dbReference type="Gene3D" id="1.10.10.10">
    <property type="entry name" value="Winged helix-like DNA-binding domain superfamily/Winged helix DNA-binding domain"/>
    <property type="match status" value="1"/>
</dbReference>
<dbReference type="RefSeq" id="WP_122901141.1">
    <property type="nucleotide sequence ID" value="NZ_RHIB01000003.1"/>
</dbReference>
<reference evidence="6 7" key="1">
    <citation type="submission" date="2018-10" db="EMBL/GenBank/DDBJ databases">
        <title>Bacillus Keqinensis sp. nov., a moderately halophilic bacterium isolated from a saline-alkaline lake.</title>
        <authorList>
            <person name="Wang H."/>
        </authorList>
    </citation>
    <scope>NUCLEOTIDE SEQUENCE [LARGE SCALE GENOMIC DNA]</scope>
    <source>
        <strain evidence="6 7">KQ-3</strain>
    </source>
</reference>